<sequence>TENRTHSLVNEFILVGFPTCPQLQFVLFAVFLLMYILTICENMIIIVSVKLHPRLHKPMYFFLSSLSFLEIWYVTVTIPNLLSNFLTQNKKISFTACMVQLYIFISLACTECILLAVMAFDRFVAICMPLRYAVIMCNSLCLQLAIGSWVMGFSIAMIKAIFIFRLTFCGPNVINHFFCDISPLLNLSCTDLSFTELVDFILAMVVIMIPLVLIIITYVFILWTVLRIPNNQGRQKTFSTCAFHLTIVIIFYTTTLFIYARPRKANPFDSNKLVTVFYSVVTPLLNPIIYCLRNKEVKLALKKTFRW</sequence>
<evidence type="ECO:0000256" key="12">
    <source>
        <dbReference type="ARBA" id="ARBA00023224"/>
    </source>
</evidence>
<keyword evidence="12 13" id="KW-0807">Transducer</keyword>
<keyword evidence="17" id="KW-1185">Reference proteome</keyword>
<feature type="transmembrane region" description="Helical" evidence="14">
    <location>
        <begin position="25"/>
        <end position="47"/>
    </location>
</feature>
<keyword evidence="3 14" id="KW-0716">Sensory transduction</keyword>
<keyword evidence="10 13" id="KW-0675">Receptor</keyword>
<dbReference type="SUPFAM" id="SSF81321">
    <property type="entry name" value="Family A G protein-coupled receptor-like"/>
    <property type="match status" value="1"/>
</dbReference>
<evidence type="ECO:0000256" key="9">
    <source>
        <dbReference type="ARBA" id="ARBA00023157"/>
    </source>
</evidence>
<dbReference type="PROSITE" id="PS50262">
    <property type="entry name" value="G_PROTEIN_RECEP_F1_2"/>
    <property type="match status" value="1"/>
</dbReference>
<dbReference type="PRINTS" id="PR00245">
    <property type="entry name" value="OLFACTORYR"/>
</dbReference>
<proteinExistence type="inferred from homology"/>
<feature type="domain" description="G-protein coupled receptors family 1 profile" evidence="15">
    <location>
        <begin position="41"/>
        <end position="290"/>
    </location>
</feature>
<accession>A0A8C5Q882</accession>
<evidence type="ECO:0000256" key="13">
    <source>
        <dbReference type="RuleBase" id="RU000688"/>
    </source>
</evidence>
<name>A0A8C5Q882_9ANUR</name>
<evidence type="ECO:0000256" key="2">
    <source>
        <dbReference type="ARBA" id="ARBA00022475"/>
    </source>
</evidence>
<keyword evidence="7 13" id="KW-0297">G-protein coupled receptor</keyword>
<reference evidence="16" key="2">
    <citation type="submission" date="2025-09" db="UniProtKB">
        <authorList>
            <consortium name="Ensembl"/>
        </authorList>
    </citation>
    <scope>IDENTIFICATION</scope>
</reference>
<evidence type="ECO:0000256" key="7">
    <source>
        <dbReference type="ARBA" id="ARBA00023040"/>
    </source>
</evidence>
<reference evidence="16" key="1">
    <citation type="submission" date="2025-08" db="UniProtKB">
        <authorList>
            <consortium name="Ensembl"/>
        </authorList>
    </citation>
    <scope>IDENTIFICATION</scope>
</reference>
<dbReference type="PANTHER" id="PTHR24242">
    <property type="entry name" value="G-PROTEIN COUPLED RECEPTOR"/>
    <property type="match status" value="1"/>
</dbReference>
<dbReference type="GO" id="GO:0004930">
    <property type="term" value="F:G protein-coupled receptor activity"/>
    <property type="evidence" value="ECO:0007669"/>
    <property type="project" value="UniProtKB-KW"/>
</dbReference>
<evidence type="ECO:0000256" key="5">
    <source>
        <dbReference type="ARBA" id="ARBA00022725"/>
    </source>
</evidence>
<protein>
    <recommendedName>
        <fullName evidence="14">Olfactory receptor</fullName>
    </recommendedName>
</protein>
<dbReference type="PRINTS" id="PR00237">
    <property type="entry name" value="GPCRRHODOPSN"/>
</dbReference>
<feature type="transmembrane region" description="Helical" evidence="14">
    <location>
        <begin position="200"/>
        <end position="226"/>
    </location>
</feature>
<dbReference type="GeneTree" id="ENSGT01150000286948"/>
<keyword evidence="11" id="KW-0325">Glycoprotein</keyword>
<feature type="transmembrane region" description="Helical" evidence="14">
    <location>
        <begin position="238"/>
        <end position="260"/>
    </location>
</feature>
<dbReference type="Proteomes" id="UP000694569">
    <property type="component" value="Unplaced"/>
</dbReference>
<dbReference type="PANTHER" id="PTHR24242:SF359">
    <property type="entry name" value="ODORANT RECEPTOR-RELATED"/>
    <property type="match status" value="1"/>
</dbReference>
<organism evidence="16 17">
    <name type="scientific">Leptobrachium leishanense</name>
    <name type="common">Leishan spiny toad</name>
    <dbReference type="NCBI Taxonomy" id="445787"/>
    <lineage>
        <taxon>Eukaryota</taxon>
        <taxon>Metazoa</taxon>
        <taxon>Chordata</taxon>
        <taxon>Craniata</taxon>
        <taxon>Vertebrata</taxon>
        <taxon>Euteleostomi</taxon>
        <taxon>Amphibia</taxon>
        <taxon>Batrachia</taxon>
        <taxon>Anura</taxon>
        <taxon>Pelobatoidea</taxon>
        <taxon>Megophryidae</taxon>
        <taxon>Leptobrachium</taxon>
    </lineage>
</organism>
<dbReference type="FunFam" id="1.20.1070.10:FF:000001">
    <property type="entry name" value="Olfactory receptor"/>
    <property type="match status" value="1"/>
</dbReference>
<evidence type="ECO:0000256" key="11">
    <source>
        <dbReference type="ARBA" id="ARBA00023180"/>
    </source>
</evidence>
<dbReference type="Pfam" id="PF13853">
    <property type="entry name" value="7tm_4"/>
    <property type="match status" value="1"/>
</dbReference>
<evidence type="ECO:0000256" key="3">
    <source>
        <dbReference type="ARBA" id="ARBA00022606"/>
    </source>
</evidence>
<dbReference type="Ensembl" id="ENSLLET00000035231.1">
    <property type="protein sequence ID" value="ENSLLEP00000033942.1"/>
    <property type="gene ID" value="ENSLLEG00000021450.1"/>
</dbReference>
<evidence type="ECO:0000256" key="14">
    <source>
        <dbReference type="RuleBase" id="RU363047"/>
    </source>
</evidence>
<feature type="transmembrane region" description="Helical" evidence="14">
    <location>
        <begin position="99"/>
        <end position="120"/>
    </location>
</feature>
<feature type="transmembrane region" description="Helical" evidence="14">
    <location>
        <begin position="272"/>
        <end position="292"/>
    </location>
</feature>
<dbReference type="GO" id="GO:0005886">
    <property type="term" value="C:plasma membrane"/>
    <property type="evidence" value="ECO:0007669"/>
    <property type="project" value="UniProtKB-SubCell"/>
</dbReference>
<comment type="subcellular location">
    <subcellularLocation>
        <location evidence="1 14">Cell membrane</location>
        <topology evidence="1 14">Multi-pass membrane protein</topology>
    </subcellularLocation>
</comment>
<dbReference type="GO" id="GO:0004984">
    <property type="term" value="F:olfactory receptor activity"/>
    <property type="evidence" value="ECO:0007669"/>
    <property type="project" value="InterPro"/>
</dbReference>
<evidence type="ECO:0000256" key="1">
    <source>
        <dbReference type="ARBA" id="ARBA00004651"/>
    </source>
</evidence>
<evidence type="ECO:0000256" key="6">
    <source>
        <dbReference type="ARBA" id="ARBA00022989"/>
    </source>
</evidence>
<keyword evidence="8 14" id="KW-0472">Membrane</keyword>
<evidence type="ECO:0000313" key="16">
    <source>
        <dbReference type="Ensembl" id="ENSLLEP00000033942.1"/>
    </source>
</evidence>
<dbReference type="InterPro" id="IPR000725">
    <property type="entry name" value="Olfact_rcpt"/>
</dbReference>
<dbReference type="Gene3D" id="1.20.1070.10">
    <property type="entry name" value="Rhodopsin 7-helix transmembrane proteins"/>
    <property type="match status" value="1"/>
</dbReference>
<evidence type="ECO:0000256" key="8">
    <source>
        <dbReference type="ARBA" id="ARBA00023136"/>
    </source>
</evidence>
<evidence type="ECO:0000259" key="15">
    <source>
        <dbReference type="PROSITE" id="PS50262"/>
    </source>
</evidence>
<dbReference type="OrthoDB" id="9447100at2759"/>
<evidence type="ECO:0000256" key="4">
    <source>
        <dbReference type="ARBA" id="ARBA00022692"/>
    </source>
</evidence>
<keyword evidence="5 14" id="KW-0552">Olfaction</keyword>
<keyword evidence="2 14" id="KW-1003">Cell membrane</keyword>
<feature type="transmembrane region" description="Helical" evidence="14">
    <location>
        <begin position="59"/>
        <end position="79"/>
    </location>
</feature>
<evidence type="ECO:0000313" key="17">
    <source>
        <dbReference type="Proteomes" id="UP000694569"/>
    </source>
</evidence>
<comment type="similarity">
    <text evidence="13">Belongs to the G-protein coupled receptor 1 family.</text>
</comment>
<dbReference type="InterPro" id="IPR017452">
    <property type="entry name" value="GPCR_Rhodpsn_7TM"/>
</dbReference>
<dbReference type="AlphaFoldDB" id="A0A8C5Q882"/>
<feature type="transmembrane region" description="Helical" evidence="14">
    <location>
        <begin position="132"/>
        <end position="158"/>
    </location>
</feature>
<keyword evidence="6 14" id="KW-1133">Transmembrane helix</keyword>
<keyword evidence="9" id="KW-1015">Disulfide bond</keyword>
<dbReference type="PROSITE" id="PS00237">
    <property type="entry name" value="G_PROTEIN_RECEP_F1_1"/>
    <property type="match status" value="1"/>
</dbReference>
<dbReference type="InterPro" id="IPR050939">
    <property type="entry name" value="Olfactory_GPCR1"/>
</dbReference>
<dbReference type="InterPro" id="IPR000276">
    <property type="entry name" value="GPCR_Rhodpsn"/>
</dbReference>
<evidence type="ECO:0000256" key="10">
    <source>
        <dbReference type="ARBA" id="ARBA00023170"/>
    </source>
</evidence>
<keyword evidence="4 13" id="KW-0812">Transmembrane</keyword>